<evidence type="ECO:0000256" key="4">
    <source>
        <dbReference type="ARBA" id="ARBA00022827"/>
    </source>
</evidence>
<evidence type="ECO:0000256" key="1">
    <source>
        <dbReference type="ARBA" id="ARBA00001974"/>
    </source>
</evidence>
<name>A0ABR1ST97_9PEZI</name>
<dbReference type="EMBL" id="JAQQWI010000002">
    <property type="protein sequence ID" value="KAK8037545.1"/>
    <property type="molecule type" value="Genomic_DNA"/>
</dbReference>
<dbReference type="InterPro" id="IPR006094">
    <property type="entry name" value="Oxid_FAD_bind_N"/>
</dbReference>
<dbReference type="SUPFAM" id="SSF56176">
    <property type="entry name" value="FAD-binding/transporter-associated domain-like"/>
    <property type="match status" value="1"/>
</dbReference>
<feature type="compositionally biased region" description="Polar residues" evidence="6">
    <location>
        <begin position="44"/>
        <end position="58"/>
    </location>
</feature>
<evidence type="ECO:0000313" key="9">
    <source>
        <dbReference type="Proteomes" id="UP001396898"/>
    </source>
</evidence>
<evidence type="ECO:0000256" key="6">
    <source>
        <dbReference type="SAM" id="MobiDB-lite"/>
    </source>
</evidence>
<dbReference type="Pfam" id="PF01565">
    <property type="entry name" value="FAD_binding_4"/>
    <property type="match status" value="1"/>
</dbReference>
<dbReference type="Gene3D" id="3.30.465.10">
    <property type="match status" value="1"/>
</dbReference>
<dbReference type="InterPro" id="IPR050416">
    <property type="entry name" value="FAD-linked_Oxidoreductase"/>
</dbReference>
<gene>
    <name evidence="8" type="ORF">PG991_000891</name>
</gene>
<dbReference type="InterPro" id="IPR016166">
    <property type="entry name" value="FAD-bd_PCMH"/>
</dbReference>
<keyword evidence="3" id="KW-0285">Flavoprotein</keyword>
<proteinExistence type="inferred from homology"/>
<comment type="cofactor">
    <cofactor evidence="1">
        <name>FAD</name>
        <dbReference type="ChEBI" id="CHEBI:57692"/>
    </cofactor>
</comment>
<dbReference type="InterPro" id="IPR016169">
    <property type="entry name" value="FAD-bd_PCMH_sub2"/>
</dbReference>
<feature type="domain" description="FAD-binding PCMH-type" evidence="7">
    <location>
        <begin position="127"/>
        <end position="229"/>
    </location>
</feature>
<evidence type="ECO:0000259" key="7">
    <source>
        <dbReference type="PROSITE" id="PS51387"/>
    </source>
</evidence>
<evidence type="ECO:0000256" key="5">
    <source>
        <dbReference type="ARBA" id="ARBA00023002"/>
    </source>
</evidence>
<comment type="caution">
    <text evidence="8">The sequence shown here is derived from an EMBL/GenBank/DDBJ whole genome shotgun (WGS) entry which is preliminary data.</text>
</comment>
<dbReference type="InterPro" id="IPR036318">
    <property type="entry name" value="FAD-bd_PCMH-like_sf"/>
</dbReference>
<organism evidence="8 9">
    <name type="scientific">Apiospora marii</name>
    <dbReference type="NCBI Taxonomy" id="335849"/>
    <lineage>
        <taxon>Eukaryota</taxon>
        <taxon>Fungi</taxon>
        <taxon>Dikarya</taxon>
        <taxon>Ascomycota</taxon>
        <taxon>Pezizomycotina</taxon>
        <taxon>Sordariomycetes</taxon>
        <taxon>Xylariomycetidae</taxon>
        <taxon>Amphisphaeriales</taxon>
        <taxon>Apiosporaceae</taxon>
        <taxon>Apiospora</taxon>
    </lineage>
</organism>
<evidence type="ECO:0000256" key="3">
    <source>
        <dbReference type="ARBA" id="ARBA00022630"/>
    </source>
</evidence>
<comment type="similarity">
    <text evidence="2">Belongs to the oxygen-dependent FAD-linked oxidoreductase family.</text>
</comment>
<dbReference type="Proteomes" id="UP001396898">
    <property type="component" value="Unassembled WGS sequence"/>
</dbReference>
<feature type="region of interest" description="Disordered" evidence="6">
    <location>
        <begin position="1"/>
        <end position="89"/>
    </location>
</feature>
<dbReference type="PROSITE" id="PS51387">
    <property type="entry name" value="FAD_PCMH"/>
    <property type="match status" value="1"/>
</dbReference>
<dbReference type="PANTHER" id="PTHR42973:SF39">
    <property type="entry name" value="FAD-BINDING PCMH-TYPE DOMAIN-CONTAINING PROTEIN"/>
    <property type="match status" value="1"/>
</dbReference>
<keyword evidence="5" id="KW-0560">Oxidoreductase</keyword>
<accession>A0ABR1ST97</accession>
<evidence type="ECO:0000256" key="2">
    <source>
        <dbReference type="ARBA" id="ARBA00005466"/>
    </source>
</evidence>
<protein>
    <recommendedName>
        <fullName evidence="7">FAD-binding PCMH-type domain-containing protein</fullName>
    </recommendedName>
</protein>
<reference evidence="8 9" key="1">
    <citation type="submission" date="2023-01" db="EMBL/GenBank/DDBJ databases">
        <title>Analysis of 21 Apiospora genomes using comparative genomics revels a genus with tremendous synthesis potential of carbohydrate active enzymes and secondary metabolites.</title>
        <authorList>
            <person name="Sorensen T."/>
        </authorList>
    </citation>
    <scope>NUCLEOTIDE SEQUENCE [LARGE SCALE GENOMIC DNA]</scope>
    <source>
        <strain evidence="8 9">CBS 20057</strain>
    </source>
</reference>
<sequence>MPPKKAQGTKRPSPAGPDTDEATGSAPRPAKKVAFSEPEASGQPEASSSTAPSANDPYQTPPSEPAGSGACSANNSPPVRTRVPRTPLRTSPAAEFMNECRAAKMYVYCPGQLEYERSVSSTNLLYRFTRPDCVVQPRHESDVKQVVRACRAHQLRLTVRGGSHSYAGFATTDTGVLMDMHRMHGTHLDMEQGIMYVDGGARWADVYKRIVNGRHNGYVLNGGRCPPSA</sequence>
<keyword evidence="9" id="KW-1185">Reference proteome</keyword>
<evidence type="ECO:0000313" key="8">
    <source>
        <dbReference type="EMBL" id="KAK8037545.1"/>
    </source>
</evidence>
<feature type="compositionally biased region" description="Low complexity" evidence="6">
    <location>
        <begin position="76"/>
        <end position="89"/>
    </location>
</feature>
<dbReference type="PANTHER" id="PTHR42973">
    <property type="entry name" value="BINDING OXIDOREDUCTASE, PUTATIVE (AFU_ORTHOLOGUE AFUA_1G17690)-RELATED"/>
    <property type="match status" value="1"/>
</dbReference>
<keyword evidence="4" id="KW-0274">FAD</keyword>